<accession>A0A1A9V435</accession>
<evidence type="ECO:0000313" key="1">
    <source>
        <dbReference type="EnsemblMetazoa" id="GAUT025222-PA"/>
    </source>
</evidence>
<name>A0A1A9V435_GLOAU</name>
<keyword evidence="2" id="KW-1185">Reference proteome</keyword>
<sequence length="210" mass="24175">MQIAYRLYPIWIALLSPLTLLIKTPFSFRSENALKSFSYMTTIPTIARTVKSNSDKSLKLHMATNGRESKSETQYGYIQRREIKYQSLRLKREGVQHLFKLNEKSESGIPRFNLVLKNAQNSPVFADGLTNLNEHLLSAKAEFFVLFNNLFCWSWKKGSSSHRHYSNKCFVYILPASRRHLVARSEVSRPSGEILSTFSFLPSSSKVDEE</sequence>
<dbReference type="EnsemblMetazoa" id="GAUT025222-RA">
    <property type="protein sequence ID" value="GAUT025222-PA"/>
    <property type="gene ID" value="GAUT025222"/>
</dbReference>
<reference evidence="1" key="1">
    <citation type="submission" date="2020-05" db="UniProtKB">
        <authorList>
            <consortium name="EnsemblMetazoa"/>
        </authorList>
    </citation>
    <scope>IDENTIFICATION</scope>
    <source>
        <strain evidence="1">TTRI</strain>
    </source>
</reference>
<dbReference type="AlphaFoldDB" id="A0A1A9V435"/>
<proteinExistence type="predicted"/>
<dbReference type="Proteomes" id="UP000078200">
    <property type="component" value="Unassembled WGS sequence"/>
</dbReference>
<protein>
    <submittedName>
        <fullName evidence="1">Uncharacterized protein</fullName>
    </submittedName>
</protein>
<dbReference type="VEuPathDB" id="VectorBase:GAUT025222"/>
<evidence type="ECO:0000313" key="2">
    <source>
        <dbReference type="Proteomes" id="UP000078200"/>
    </source>
</evidence>
<organism evidence="1 2">
    <name type="scientific">Glossina austeni</name>
    <name type="common">Savannah tsetse fly</name>
    <dbReference type="NCBI Taxonomy" id="7395"/>
    <lineage>
        <taxon>Eukaryota</taxon>
        <taxon>Metazoa</taxon>
        <taxon>Ecdysozoa</taxon>
        <taxon>Arthropoda</taxon>
        <taxon>Hexapoda</taxon>
        <taxon>Insecta</taxon>
        <taxon>Pterygota</taxon>
        <taxon>Neoptera</taxon>
        <taxon>Endopterygota</taxon>
        <taxon>Diptera</taxon>
        <taxon>Brachycera</taxon>
        <taxon>Muscomorpha</taxon>
        <taxon>Hippoboscoidea</taxon>
        <taxon>Glossinidae</taxon>
        <taxon>Glossina</taxon>
    </lineage>
</organism>